<organism evidence="2 3">
    <name type="scientific">Novipirellula artificiosorum</name>
    <dbReference type="NCBI Taxonomy" id="2528016"/>
    <lineage>
        <taxon>Bacteria</taxon>
        <taxon>Pseudomonadati</taxon>
        <taxon>Planctomycetota</taxon>
        <taxon>Planctomycetia</taxon>
        <taxon>Pirellulales</taxon>
        <taxon>Pirellulaceae</taxon>
        <taxon>Novipirellula</taxon>
    </lineage>
</organism>
<feature type="transmembrane region" description="Helical" evidence="1">
    <location>
        <begin position="91"/>
        <end position="113"/>
    </location>
</feature>
<keyword evidence="1" id="KW-1133">Transmembrane helix</keyword>
<sequence>MNIHKQDERDAVFLKLFLKGKAGQVSDEEVHYFRDHPDQIDEVSAPVKVHLIFLWAGGLLGVAFVALSKWFKFSQVTRFLSEGSGEFVIDIVFEIGVALIGAAVTAYILGILLNQQQEKAAKWRTEIRRRIHEIEG</sequence>
<dbReference type="EMBL" id="SJPV01000016">
    <property type="protein sequence ID" value="TWU31606.1"/>
    <property type="molecule type" value="Genomic_DNA"/>
</dbReference>
<keyword evidence="3" id="KW-1185">Reference proteome</keyword>
<reference evidence="2 3" key="1">
    <citation type="submission" date="2019-02" db="EMBL/GenBank/DDBJ databases">
        <title>Deep-cultivation of Planctomycetes and their phenomic and genomic characterization uncovers novel biology.</title>
        <authorList>
            <person name="Wiegand S."/>
            <person name="Jogler M."/>
            <person name="Boedeker C."/>
            <person name="Pinto D."/>
            <person name="Vollmers J."/>
            <person name="Rivas-Marin E."/>
            <person name="Kohn T."/>
            <person name="Peeters S.H."/>
            <person name="Heuer A."/>
            <person name="Rast P."/>
            <person name="Oberbeckmann S."/>
            <person name="Bunk B."/>
            <person name="Jeske O."/>
            <person name="Meyerdierks A."/>
            <person name="Storesund J.E."/>
            <person name="Kallscheuer N."/>
            <person name="Luecker S."/>
            <person name="Lage O.M."/>
            <person name="Pohl T."/>
            <person name="Merkel B.J."/>
            <person name="Hornburger P."/>
            <person name="Mueller R.-W."/>
            <person name="Bruemmer F."/>
            <person name="Labrenz M."/>
            <person name="Spormann A.M."/>
            <person name="Op Den Camp H."/>
            <person name="Overmann J."/>
            <person name="Amann R."/>
            <person name="Jetten M.S.M."/>
            <person name="Mascher T."/>
            <person name="Medema M.H."/>
            <person name="Devos D.P."/>
            <person name="Kaster A.-K."/>
            <person name="Ovreas L."/>
            <person name="Rohde M."/>
            <person name="Galperin M.Y."/>
            <person name="Jogler C."/>
        </authorList>
    </citation>
    <scope>NUCLEOTIDE SEQUENCE [LARGE SCALE GENOMIC DNA]</scope>
    <source>
        <strain evidence="2 3">Poly41</strain>
    </source>
</reference>
<evidence type="ECO:0000256" key="1">
    <source>
        <dbReference type="SAM" id="Phobius"/>
    </source>
</evidence>
<evidence type="ECO:0000313" key="3">
    <source>
        <dbReference type="Proteomes" id="UP000319143"/>
    </source>
</evidence>
<evidence type="ECO:0000313" key="2">
    <source>
        <dbReference type="EMBL" id="TWU31606.1"/>
    </source>
</evidence>
<proteinExistence type="predicted"/>
<dbReference type="RefSeq" id="WP_146530879.1">
    <property type="nucleotide sequence ID" value="NZ_SJPV01000016.1"/>
</dbReference>
<keyword evidence="1" id="KW-0812">Transmembrane</keyword>
<accession>A0A5C6D8T2</accession>
<dbReference type="OrthoDB" id="6692699at2"/>
<gene>
    <name evidence="2" type="ORF">Poly41_61630</name>
</gene>
<protein>
    <submittedName>
        <fullName evidence="2">Uncharacterized protein</fullName>
    </submittedName>
</protein>
<keyword evidence="1" id="KW-0472">Membrane</keyword>
<feature type="transmembrane region" description="Helical" evidence="1">
    <location>
        <begin position="51"/>
        <end position="71"/>
    </location>
</feature>
<dbReference type="Proteomes" id="UP000319143">
    <property type="component" value="Unassembled WGS sequence"/>
</dbReference>
<comment type="caution">
    <text evidence="2">The sequence shown here is derived from an EMBL/GenBank/DDBJ whole genome shotgun (WGS) entry which is preliminary data.</text>
</comment>
<dbReference type="AlphaFoldDB" id="A0A5C6D8T2"/>
<name>A0A5C6D8T2_9BACT</name>